<evidence type="ECO:0000256" key="4">
    <source>
        <dbReference type="ARBA" id="ARBA00022989"/>
    </source>
</evidence>
<keyword evidence="8" id="KW-1185">Reference proteome</keyword>
<evidence type="ECO:0000256" key="6">
    <source>
        <dbReference type="RuleBase" id="RU280813"/>
    </source>
</evidence>
<evidence type="ECO:0000256" key="3">
    <source>
        <dbReference type="ARBA" id="ARBA00022692"/>
    </source>
</evidence>
<evidence type="ECO:0000256" key="2">
    <source>
        <dbReference type="ARBA" id="ARBA00005692"/>
    </source>
</evidence>
<evidence type="ECO:0000256" key="1">
    <source>
        <dbReference type="ARBA" id="ARBA00004141"/>
    </source>
</evidence>
<dbReference type="GO" id="GO:0004888">
    <property type="term" value="F:transmembrane signaling receptor activity"/>
    <property type="evidence" value="ECO:0007669"/>
    <property type="project" value="InterPro"/>
</dbReference>
<dbReference type="GO" id="GO:0016020">
    <property type="term" value="C:membrane"/>
    <property type="evidence" value="ECO:0007669"/>
    <property type="project" value="UniProtKB-SubCell"/>
</dbReference>
<dbReference type="AlphaFoldDB" id="A0A8R1HTC8"/>
<keyword evidence="3 6" id="KW-0812">Transmembrane</keyword>
<dbReference type="GO" id="GO:0007606">
    <property type="term" value="P:sensory perception of chemical stimulus"/>
    <property type="evidence" value="ECO:0007669"/>
    <property type="project" value="UniProtKB-UniRule"/>
</dbReference>
<sequence>MYCYDCFMRWRRFAWLMMLGVLLFPFVSTRKALNYPAAFTLNKSTDAYSLTSKMPIWEIFNVLIPFMIVTIIVSLAANIASLIFVKNVKLVKANRAESNFIIITSVTCAIQLIGTILSIGMLTLQKKSSIISILSVAGLFVSDGLTLVQPWLLLFFSHGIRDRMKRMFGLKKTVPVASTNSLFMSRSMTS</sequence>
<comment type="similarity">
    <text evidence="2 6">Belongs to the nematode receptor-like protein srg family.</text>
</comment>
<dbReference type="PANTHER" id="PTHR31552">
    <property type="entry name" value="SERPENTINE RECEPTOR CLASS GAMMA"/>
    <property type="match status" value="1"/>
</dbReference>
<proteinExistence type="inferred from homology"/>
<dbReference type="Proteomes" id="UP000005237">
    <property type="component" value="Unassembled WGS sequence"/>
</dbReference>
<dbReference type="InterPro" id="IPR000609">
    <property type="entry name" value="7TM_GPCR_serpentine_rcpt_Srg"/>
</dbReference>
<feature type="transmembrane region" description="Helical" evidence="6">
    <location>
        <begin position="56"/>
        <end position="79"/>
    </location>
</feature>
<feature type="transmembrane region" description="Helical" evidence="6">
    <location>
        <begin position="100"/>
        <end position="124"/>
    </location>
</feature>
<feature type="transmembrane region" description="Helical" evidence="6">
    <location>
        <begin position="130"/>
        <end position="156"/>
    </location>
</feature>
<organism evidence="7 8">
    <name type="scientific">Caenorhabditis japonica</name>
    <dbReference type="NCBI Taxonomy" id="281687"/>
    <lineage>
        <taxon>Eukaryota</taxon>
        <taxon>Metazoa</taxon>
        <taxon>Ecdysozoa</taxon>
        <taxon>Nematoda</taxon>
        <taxon>Chromadorea</taxon>
        <taxon>Rhabditida</taxon>
        <taxon>Rhabditina</taxon>
        <taxon>Rhabditomorpha</taxon>
        <taxon>Rhabditoidea</taxon>
        <taxon>Rhabditidae</taxon>
        <taxon>Peloderinae</taxon>
        <taxon>Caenorhabditis</taxon>
    </lineage>
</organism>
<evidence type="ECO:0000313" key="7">
    <source>
        <dbReference type="EnsemblMetazoa" id="CJA08308.1"/>
    </source>
</evidence>
<reference evidence="7" key="2">
    <citation type="submission" date="2022-06" db="UniProtKB">
        <authorList>
            <consortium name="EnsemblMetazoa"/>
        </authorList>
    </citation>
    <scope>IDENTIFICATION</scope>
    <source>
        <strain evidence="7">DF5081</strain>
    </source>
</reference>
<evidence type="ECO:0000313" key="8">
    <source>
        <dbReference type="Proteomes" id="UP000005237"/>
    </source>
</evidence>
<accession>A0A8R1HTC8</accession>
<dbReference type="EnsemblMetazoa" id="CJA08308.1">
    <property type="protein sequence ID" value="CJA08308.1"/>
    <property type="gene ID" value="WBGene00127512"/>
</dbReference>
<comment type="caution">
    <text evidence="6">Lacks conserved residue(s) required for the propagation of feature annotation.</text>
</comment>
<name>A0A8R1HTC8_CAEJA</name>
<keyword evidence="4 6" id="KW-1133">Transmembrane helix</keyword>
<evidence type="ECO:0000256" key="5">
    <source>
        <dbReference type="ARBA" id="ARBA00023136"/>
    </source>
</evidence>
<dbReference type="PANTHER" id="PTHR31552:SF8">
    <property type="entry name" value="SERPENTINE RECEPTOR CLASS GAMMA"/>
    <property type="match status" value="1"/>
</dbReference>
<keyword evidence="5 6" id="KW-0472">Membrane</keyword>
<dbReference type="Pfam" id="PF02118">
    <property type="entry name" value="Srg"/>
    <property type="match status" value="1"/>
</dbReference>
<reference evidence="8" key="1">
    <citation type="submission" date="2010-08" db="EMBL/GenBank/DDBJ databases">
        <authorList>
            <consortium name="Caenorhabditis japonica Sequencing Consortium"/>
            <person name="Wilson R.K."/>
        </authorList>
    </citation>
    <scope>NUCLEOTIDE SEQUENCE [LARGE SCALE GENOMIC DNA]</scope>
    <source>
        <strain evidence="8">DF5081</strain>
    </source>
</reference>
<protein>
    <recommendedName>
        <fullName evidence="6">Serpentine receptor class gamma</fullName>
    </recommendedName>
</protein>
<comment type="subcellular location">
    <subcellularLocation>
        <location evidence="1">Membrane</location>
        <topology evidence="1">Multi-pass membrane protein</topology>
    </subcellularLocation>
</comment>